<dbReference type="EMBL" id="JBHLVZ010000002">
    <property type="protein sequence ID" value="MFC0385103.1"/>
    <property type="molecule type" value="Genomic_DNA"/>
</dbReference>
<organism evidence="2 3">
    <name type="scientific">Muricoccus vinaceus</name>
    <dbReference type="NCBI Taxonomy" id="424704"/>
    <lineage>
        <taxon>Bacteria</taxon>
        <taxon>Pseudomonadati</taxon>
        <taxon>Pseudomonadota</taxon>
        <taxon>Alphaproteobacteria</taxon>
        <taxon>Acetobacterales</taxon>
        <taxon>Roseomonadaceae</taxon>
        <taxon>Muricoccus</taxon>
    </lineage>
</organism>
<evidence type="ECO:0000313" key="3">
    <source>
        <dbReference type="Proteomes" id="UP001589789"/>
    </source>
</evidence>
<sequence>MRNRVATVGDGSRRECDVGAQGQTLPPDRAPHAVSSVADLVAPHPGAVAGGHGVFGTIAAVRARQPLSDQGIWRVSLAGEPGGRLVRRRVEGNWQLLQVDDLTDAQLEAYESGMQHSPSSAEATPPAAPRGAR</sequence>
<name>A0ABV6INC6_9PROT</name>
<keyword evidence="3" id="KW-1185">Reference proteome</keyword>
<feature type="region of interest" description="Disordered" evidence="1">
    <location>
        <begin position="109"/>
        <end position="133"/>
    </location>
</feature>
<dbReference type="Proteomes" id="UP001589789">
    <property type="component" value="Unassembled WGS sequence"/>
</dbReference>
<comment type="caution">
    <text evidence="2">The sequence shown here is derived from an EMBL/GenBank/DDBJ whole genome shotgun (WGS) entry which is preliminary data.</text>
</comment>
<proteinExistence type="predicted"/>
<evidence type="ECO:0000256" key="1">
    <source>
        <dbReference type="SAM" id="MobiDB-lite"/>
    </source>
</evidence>
<protein>
    <submittedName>
        <fullName evidence="2">Uncharacterized protein</fullName>
    </submittedName>
</protein>
<evidence type="ECO:0000313" key="2">
    <source>
        <dbReference type="EMBL" id="MFC0385103.1"/>
    </source>
</evidence>
<gene>
    <name evidence="2" type="ORF">ACFFIC_05995</name>
</gene>
<reference evidence="2 3" key="1">
    <citation type="submission" date="2024-09" db="EMBL/GenBank/DDBJ databases">
        <authorList>
            <person name="Sun Q."/>
            <person name="Mori K."/>
        </authorList>
    </citation>
    <scope>NUCLEOTIDE SEQUENCE [LARGE SCALE GENOMIC DNA]</scope>
    <source>
        <strain evidence="2 3">CCM 7468</strain>
    </source>
</reference>
<dbReference type="RefSeq" id="WP_377049223.1">
    <property type="nucleotide sequence ID" value="NZ_JBHLVZ010000002.1"/>
</dbReference>
<accession>A0ABV6INC6</accession>